<organism evidence="1">
    <name type="scientific">bioreactor metagenome</name>
    <dbReference type="NCBI Taxonomy" id="1076179"/>
    <lineage>
        <taxon>unclassified sequences</taxon>
        <taxon>metagenomes</taxon>
        <taxon>ecological metagenomes</taxon>
    </lineage>
</organism>
<sequence>MGIISTKNSIMSRPQMSSINVDLYEVGSIAMRMLTKMLTGVVNKKEFIFTANYIKKDTTKF</sequence>
<proteinExistence type="predicted"/>
<evidence type="ECO:0000313" key="1">
    <source>
        <dbReference type="EMBL" id="MPN64959.1"/>
    </source>
</evidence>
<dbReference type="AlphaFoldDB" id="A0A645JQF7"/>
<gene>
    <name evidence="1" type="ORF">SDC9_212738</name>
</gene>
<reference evidence="1" key="1">
    <citation type="submission" date="2019-08" db="EMBL/GenBank/DDBJ databases">
        <authorList>
            <person name="Kucharzyk K."/>
            <person name="Murdoch R.W."/>
            <person name="Higgins S."/>
            <person name="Loffler F."/>
        </authorList>
    </citation>
    <scope>NUCLEOTIDE SEQUENCE</scope>
</reference>
<name>A0A645JQF7_9ZZZZ</name>
<protein>
    <recommendedName>
        <fullName evidence="2">Catabolite control protein A</fullName>
    </recommendedName>
</protein>
<dbReference type="EMBL" id="VSSQ01146604">
    <property type="protein sequence ID" value="MPN64959.1"/>
    <property type="molecule type" value="Genomic_DNA"/>
</dbReference>
<comment type="caution">
    <text evidence="1">The sequence shown here is derived from an EMBL/GenBank/DDBJ whole genome shotgun (WGS) entry which is preliminary data.</text>
</comment>
<dbReference type="InterPro" id="IPR028082">
    <property type="entry name" value="Peripla_BP_I"/>
</dbReference>
<dbReference type="SUPFAM" id="SSF53822">
    <property type="entry name" value="Periplasmic binding protein-like I"/>
    <property type="match status" value="1"/>
</dbReference>
<accession>A0A645JQF7</accession>
<evidence type="ECO:0008006" key="2">
    <source>
        <dbReference type="Google" id="ProtNLM"/>
    </source>
</evidence>